<keyword evidence="1" id="KW-1133">Transmembrane helix</keyword>
<keyword evidence="1" id="KW-0472">Membrane</keyword>
<dbReference type="EMBL" id="JASJEU010000006">
    <property type="protein sequence ID" value="MDJ1649846.1"/>
    <property type="molecule type" value="Genomic_DNA"/>
</dbReference>
<keyword evidence="3" id="KW-1185">Reference proteome</keyword>
<feature type="transmembrane region" description="Helical" evidence="1">
    <location>
        <begin position="21"/>
        <end position="46"/>
    </location>
</feature>
<gene>
    <name evidence="2" type="ORF">QNJ86_03440</name>
</gene>
<proteinExistence type="predicted"/>
<feature type="transmembrane region" description="Helical" evidence="1">
    <location>
        <begin position="91"/>
        <end position="111"/>
    </location>
</feature>
<evidence type="ECO:0000313" key="3">
    <source>
        <dbReference type="Proteomes" id="UP001232750"/>
    </source>
</evidence>
<feature type="transmembrane region" description="Helical" evidence="1">
    <location>
        <begin position="66"/>
        <end position="84"/>
    </location>
</feature>
<dbReference type="RefSeq" id="WP_283831190.1">
    <property type="nucleotide sequence ID" value="NZ_JASJEU010000006.1"/>
</dbReference>
<accession>A0ABT7DMQ1</accession>
<name>A0ABT7DMQ1_9ACTN</name>
<organism evidence="2 3">
    <name type="scientific">Gordonibacter faecis</name>
    <dbReference type="NCBI Taxonomy" id="3047475"/>
    <lineage>
        <taxon>Bacteria</taxon>
        <taxon>Bacillati</taxon>
        <taxon>Actinomycetota</taxon>
        <taxon>Coriobacteriia</taxon>
        <taxon>Eggerthellales</taxon>
        <taxon>Eggerthellaceae</taxon>
        <taxon>Gordonibacter</taxon>
    </lineage>
</organism>
<keyword evidence="1" id="KW-0812">Transmembrane</keyword>
<evidence type="ECO:0000256" key="1">
    <source>
        <dbReference type="SAM" id="Phobius"/>
    </source>
</evidence>
<evidence type="ECO:0000313" key="2">
    <source>
        <dbReference type="EMBL" id="MDJ1649846.1"/>
    </source>
</evidence>
<reference evidence="2 3" key="1">
    <citation type="submission" date="2023-05" db="EMBL/GenBank/DDBJ databases">
        <title>Gordonibacter KGMB12511T sp. nov., isolated from faeces of healthy Korean.</title>
        <authorList>
            <person name="Kim H.S."/>
            <person name="Kim J.-S."/>
            <person name="Suh M.K."/>
            <person name="Eom M.K."/>
            <person name="Do H.E."/>
            <person name="Lee J.-S."/>
        </authorList>
    </citation>
    <scope>NUCLEOTIDE SEQUENCE [LARGE SCALE GENOMIC DNA]</scope>
    <source>
        <strain evidence="2 3">KGMB12511</strain>
    </source>
</reference>
<protein>
    <recommendedName>
        <fullName evidence="4">DUF1648 domain-containing protein</fullName>
    </recommendedName>
</protein>
<dbReference type="Proteomes" id="UP001232750">
    <property type="component" value="Unassembled WGS sequence"/>
</dbReference>
<sequence length="112" mass="11510">MGYAQNTGSMRDRGGGRVLEGRAGLAVAAVLAVVVIALVFAEWLLLPDQVIVQFGISGEHYGPKPVIVLVTATLGLGGAAWLAATRAKTGLLLSVIGLAVAVVTLVINLMLF</sequence>
<comment type="caution">
    <text evidence="2">The sequence shown here is derived from an EMBL/GenBank/DDBJ whole genome shotgun (WGS) entry which is preliminary data.</text>
</comment>
<evidence type="ECO:0008006" key="4">
    <source>
        <dbReference type="Google" id="ProtNLM"/>
    </source>
</evidence>